<keyword evidence="3" id="KW-1185">Reference proteome</keyword>
<dbReference type="OrthoDB" id="309213at2759"/>
<protein>
    <submittedName>
        <fullName evidence="2">Uncharacterized protein</fullName>
    </submittedName>
</protein>
<keyword evidence="1" id="KW-0175">Coiled coil</keyword>
<name>A0A8S1SS61_PAROT</name>
<organism evidence="2 3">
    <name type="scientific">Paramecium octaurelia</name>
    <dbReference type="NCBI Taxonomy" id="43137"/>
    <lineage>
        <taxon>Eukaryota</taxon>
        <taxon>Sar</taxon>
        <taxon>Alveolata</taxon>
        <taxon>Ciliophora</taxon>
        <taxon>Intramacronucleata</taxon>
        <taxon>Oligohymenophorea</taxon>
        <taxon>Peniculida</taxon>
        <taxon>Parameciidae</taxon>
        <taxon>Paramecium</taxon>
    </lineage>
</organism>
<accession>A0A8S1SS61</accession>
<gene>
    <name evidence="2" type="ORF">POCTA_138.1.T0130376</name>
</gene>
<evidence type="ECO:0000313" key="3">
    <source>
        <dbReference type="Proteomes" id="UP000683925"/>
    </source>
</evidence>
<dbReference type="Proteomes" id="UP000683925">
    <property type="component" value="Unassembled WGS sequence"/>
</dbReference>
<evidence type="ECO:0000313" key="2">
    <source>
        <dbReference type="EMBL" id="CAD8142236.1"/>
    </source>
</evidence>
<dbReference type="OMA" id="FKHEIRD"/>
<proteinExistence type="predicted"/>
<feature type="coiled-coil region" evidence="1">
    <location>
        <begin position="90"/>
        <end position="194"/>
    </location>
</feature>
<dbReference type="AlphaFoldDB" id="A0A8S1SS61"/>
<reference evidence="2" key="1">
    <citation type="submission" date="2021-01" db="EMBL/GenBank/DDBJ databases">
        <authorList>
            <consortium name="Genoscope - CEA"/>
            <person name="William W."/>
        </authorList>
    </citation>
    <scope>NUCLEOTIDE SEQUENCE</scope>
</reference>
<sequence>MNQKDLLTSDSGEIDFIQSKTHYDSLLKQIEELNSKVIDLESTNQQLKKNLNNKDRDYQLLIENLEIYKKTQEEIVKNRENSSIKLLDKFKIFEKQILEQEKIIKDLKEQNQKLIDENRELEIQKDYLQNQNSAIDDEKQKIFTSYFSRKKELEEVAYEKNKFEEELKIYKQKIEILEGQLETLQQKSIYQEQEISHFKFLSEEKEKYFLKIQDGLKQYVEQDEIMKQQNQDDYKVKVIQNIQNIRKEIVGRFTHLSEELKDDENKKINRRSEEIAFLNQTFNVQLRLALEKIMITFKHEIRENEVRE</sequence>
<evidence type="ECO:0000256" key="1">
    <source>
        <dbReference type="SAM" id="Coils"/>
    </source>
</evidence>
<dbReference type="EMBL" id="CAJJDP010000012">
    <property type="protein sequence ID" value="CAD8142236.1"/>
    <property type="molecule type" value="Genomic_DNA"/>
</dbReference>
<comment type="caution">
    <text evidence="2">The sequence shown here is derived from an EMBL/GenBank/DDBJ whole genome shotgun (WGS) entry which is preliminary data.</text>
</comment>
<feature type="coiled-coil region" evidence="1">
    <location>
        <begin position="23"/>
        <end position="64"/>
    </location>
</feature>